<feature type="transmembrane region" description="Helical" evidence="2">
    <location>
        <begin position="21"/>
        <end position="42"/>
    </location>
</feature>
<reference evidence="3 4" key="1">
    <citation type="submission" date="2014-04" db="EMBL/GenBank/DDBJ databases">
        <title>Genome assembly of Hyalangium minutum DSM 14724.</title>
        <authorList>
            <person name="Sharma G."/>
            <person name="Subramanian S."/>
        </authorList>
    </citation>
    <scope>NUCLEOTIDE SEQUENCE [LARGE SCALE GENOMIC DNA]</scope>
    <source>
        <strain evidence="3 4">DSM 14724</strain>
    </source>
</reference>
<name>A0A085W6H2_9BACT</name>
<sequence length="241" mass="26453">MTHLSLARKRRAQRGLTLIEIIIALLIAAVLFGAVVSGVGALTGTKAKASASELAGIIRSLYDTAALTGKTCRLVFELPQAKSEDPVRYHAECAESGITTSRDREASLRDENKARDDEKRQGPSKDPRRNFTSRDSGGAPSMQDLIEQEQGRVEQSARYSSYTAEELAPRELAGAVSLSVWTRHQRTAVDQGVAYLYFFPQGYTEKAHVYVRQGDNVWTLVVSPLTGKVTIVSEELEVPRS</sequence>
<dbReference type="NCBIfam" id="TIGR02532">
    <property type="entry name" value="IV_pilin_GFxxxE"/>
    <property type="match status" value="1"/>
</dbReference>
<evidence type="ECO:0000313" key="4">
    <source>
        <dbReference type="Proteomes" id="UP000028725"/>
    </source>
</evidence>
<dbReference type="PROSITE" id="PS00409">
    <property type="entry name" value="PROKAR_NTER_METHYL"/>
    <property type="match status" value="1"/>
</dbReference>
<dbReference type="InterPro" id="IPR045584">
    <property type="entry name" value="Pilin-like"/>
</dbReference>
<protein>
    <submittedName>
        <fullName evidence="3">General secretion pathway protein H</fullName>
    </submittedName>
</protein>
<dbReference type="RefSeq" id="WP_044196295.1">
    <property type="nucleotide sequence ID" value="NZ_JMCB01000018.1"/>
</dbReference>
<proteinExistence type="predicted"/>
<evidence type="ECO:0000313" key="3">
    <source>
        <dbReference type="EMBL" id="KFE63285.1"/>
    </source>
</evidence>
<keyword evidence="2" id="KW-1133">Transmembrane helix</keyword>
<evidence type="ECO:0000256" key="2">
    <source>
        <dbReference type="SAM" id="Phobius"/>
    </source>
</evidence>
<evidence type="ECO:0000256" key="1">
    <source>
        <dbReference type="SAM" id="MobiDB-lite"/>
    </source>
</evidence>
<dbReference type="EMBL" id="JMCB01000018">
    <property type="protein sequence ID" value="KFE63285.1"/>
    <property type="molecule type" value="Genomic_DNA"/>
</dbReference>
<dbReference type="SUPFAM" id="SSF54523">
    <property type="entry name" value="Pili subunits"/>
    <property type="match status" value="1"/>
</dbReference>
<feature type="compositionally biased region" description="Basic and acidic residues" evidence="1">
    <location>
        <begin position="101"/>
        <end position="129"/>
    </location>
</feature>
<dbReference type="AlphaFoldDB" id="A0A085W6H2"/>
<comment type="caution">
    <text evidence="3">The sequence shown here is derived from an EMBL/GenBank/DDBJ whole genome shotgun (WGS) entry which is preliminary data.</text>
</comment>
<feature type="region of interest" description="Disordered" evidence="1">
    <location>
        <begin position="100"/>
        <end position="153"/>
    </location>
</feature>
<dbReference type="PATRIC" id="fig|394096.3.peg.7205"/>
<gene>
    <name evidence="3" type="ORF">DB31_2878</name>
</gene>
<dbReference type="InterPro" id="IPR012902">
    <property type="entry name" value="N_methyl_site"/>
</dbReference>
<keyword evidence="2" id="KW-0472">Membrane</keyword>
<dbReference type="Proteomes" id="UP000028725">
    <property type="component" value="Unassembled WGS sequence"/>
</dbReference>
<dbReference type="Pfam" id="PF07963">
    <property type="entry name" value="N_methyl"/>
    <property type="match status" value="1"/>
</dbReference>
<dbReference type="STRING" id="394096.DB31_2878"/>
<organism evidence="3 4">
    <name type="scientific">Hyalangium minutum</name>
    <dbReference type="NCBI Taxonomy" id="394096"/>
    <lineage>
        <taxon>Bacteria</taxon>
        <taxon>Pseudomonadati</taxon>
        <taxon>Myxococcota</taxon>
        <taxon>Myxococcia</taxon>
        <taxon>Myxococcales</taxon>
        <taxon>Cystobacterineae</taxon>
        <taxon>Archangiaceae</taxon>
        <taxon>Hyalangium</taxon>
    </lineage>
</organism>
<keyword evidence="2" id="KW-0812">Transmembrane</keyword>
<keyword evidence="4" id="KW-1185">Reference proteome</keyword>
<accession>A0A085W6H2</accession>